<keyword evidence="4 8" id="KW-0106">Calcium</keyword>
<dbReference type="GO" id="GO:0060429">
    <property type="term" value="P:epithelium development"/>
    <property type="evidence" value="ECO:0007669"/>
    <property type="project" value="UniProtKB-ARBA"/>
</dbReference>
<dbReference type="PROSITE" id="PS00232">
    <property type="entry name" value="CADHERIN_1"/>
    <property type="match status" value="1"/>
</dbReference>
<evidence type="ECO:0000259" key="9">
    <source>
        <dbReference type="PROSITE" id="PS50268"/>
    </source>
</evidence>
<dbReference type="FunFam" id="2.60.40.60:FF:000020">
    <property type="entry name" value="Dachsous cadherin-related 1b"/>
    <property type="match status" value="1"/>
</dbReference>
<evidence type="ECO:0000313" key="11">
    <source>
        <dbReference type="Proteomes" id="UP001152888"/>
    </source>
</evidence>
<name>A0A9P0MJ90_ACAOB</name>
<dbReference type="AlphaFoldDB" id="A0A9P0MJ90"/>
<accession>A0A9P0MJ90</accession>
<dbReference type="CDD" id="cd11304">
    <property type="entry name" value="Cadherin_repeat"/>
    <property type="match status" value="2"/>
</dbReference>
<protein>
    <recommendedName>
        <fullName evidence="9">Cadherin domain-containing protein</fullName>
    </recommendedName>
</protein>
<evidence type="ECO:0000313" key="10">
    <source>
        <dbReference type="EMBL" id="CAH2013572.1"/>
    </source>
</evidence>
<comment type="subcellular location">
    <subcellularLocation>
        <location evidence="1">Membrane</location>
    </subcellularLocation>
</comment>
<dbReference type="PRINTS" id="PR00205">
    <property type="entry name" value="CADHERIN"/>
</dbReference>
<organism evidence="10 11">
    <name type="scientific">Acanthoscelides obtectus</name>
    <name type="common">Bean weevil</name>
    <name type="synonym">Bruchus obtectus</name>
    <dbReference type="NCBI Taxonomy" id="200917"/>
    <lineage>
        <taxon>Eukaryota</taxon>
        <taxon>Metazoa</taxon>
        <taxon>Ecdysozoa</taxon>
        <taxon>Arthropoda</taxon>
        <taxon>Hexapoda</taxon>
        <taxon>Insecta</taxon>
        <taxon>Pterygota</taxon>
        <taxon>Neoptera</taxon>
        <taxon>Endopterygota</taxon>
        <taxon>Coleoptera</taxon>
        <taxon>Polyphaga</taxon>
        <taxon>Cucujiformia</taxon>
        <taxon>Chrysomeloidea</taxon>
        <taxon>Chrysomelidae</taxon>
        <taxon>Bruchinae</taxon>
        <taxon>Bruchini</taxon>
        <taxon>Acanthoscelides</taxon>
    </lineage>
</organism>
<evidence type="ECO:0000256" key="1">
    <source>
        <dbReference type="ARBA" id="ARBA00004370"/>
    </source>
</evidence>
<gene>
    <name evidence="10" type="ORF">ACAOBT_LOCUS33556</name>
</gene>
<evidence type="ECO:0000256" key="8">
    <source>
        <dbReference type="PROSITE-ProRule" id="PRU00043"/>
    </source>
</evidence>
<dbReference type="InterPro" id="IPR002126">
    <property type="entry name" value="Cadherin-like_dom"/>
</dbReference>
<evidence type="ECO:0000256" key="2">
    <source>
        <dbReference type="ARBA" id="ARBA00022692"/>
    </source>
</evidence>
<dbReference type="SUPFAM" id="SSF49313">
    <property type="entry name" value="Cadherin-like"/>
    <property type="match status" value="2"/>
</dbReference>
<dbReference type="InterPro" id="IPR050971">
    <property type="entry name" value="Cadherin-domain_protein"/>
</dbReference>
<evidence type="ECO:0000256" key="7">
    <source>
        <dbReference type="ARBA" id="ARBA00023136"/>
    </source>
</evidence>
<sequence>MVELNGEDMKRNPLNTAAIDAQGKQDFEMNDRISTASKLFKVLNIQFLGRKEISARAMKVRITVLDKNDSPPSFPAPLRFQVSEELPAGQPVATLKASDPDTIGSLEYSLTNGSEHFSLDATTGVLKLKETLDREQRDEYQLAVRCSDGVQYTDAVVTIEVLDTNDNPPAFLEPAYSFDIPENAVRGHRVGKVQAVDPDLGINAQLTYSVISDWANDVFSLNPQTGVFTLTAKLDYEEVSLI</sequence>
<dbReference type="GO" id="GO:0005911">
    <property type="term" value="C:cell-cell junction"/>
    <property type="evidence" value="ECO:0007669"/>
    <property type="project" value="TreeGrafter"/>
</dbReference>
<feature type="domain" description="Cadherin" evidence="9">
    <location>
        <begin position="172"/>
        <end position="238"/>
    </location>
</feature>
<feature type="domain" description="Cadherin" evidence="9">
    <location>
        <begin position="74"/>
        <end position="171"/>
    </location>
</feature>
<dbReference type="Proteomes" id="UP001152888">
    <property type="component" value="Unassembled WGS sequence"/>
</dbReference>
<evidence type="ECO:0000256" key="6">
    <source>
        <dbReference type="ARBA" id="ARBA00022989"/>
    </source>
</evidence>
<dbReference type="GO" id="GO:0005886">
    <property type="term" value="C:plasma membrane"/>
    <property type="evidence" value="ECO:0007669"/>
    <property type="project" value="InterPro"/>
</dbReference>
<dbReference type="GO" id="GO:0007156">
    <property type="term" value="P:homophilic cell adhesion via plasma membrane adhesion molecules"/>
    <property type="evidence" value="ECO:0007669"/>
    <property type="project" value="InterPro"/>
</dbReference>
<dbReference type="PANTHER" id="PTHR24025">
    <property type="entry name" value="DESMOGLEIN FAMILY MEMBER"/>
    <property type="match status" value="1"/>
</dbReference>
<dbReference type="Pfam" id="PF00028">
    <property type="entry name" value="Cadherin"/>
    <property type="match status" value="2"/>
</dbReference>
<keyword evidence="5" id="KW-0130">Cell adhesion</keyword>
<evidence type="ECO:0000256" key="4">
    <source>
        <dbReference type="ARBA" id="ARBA00022837"/>
    </source>
</evidence>
<dbReference type="SMART" id="SM00112">
    <property type="entry name" value="CA"/>
    <property type="match status" value="2"/>
</dbReference>
<keyword evidence="6" id="KW-1133">Transmembrane helix</keyword>
<reference evidence="10" key="1">
    <citation type="submission" date="2022-03" db="EMBL/GenBank/DDBJ databases">
        <authorList>
            <person name="Sayadi A."/>
        </authorList>
    </citation>
    <scope>NUCLEOTIDE SEQUENCE</scope>
</reference>
<keyword evidence="7" id="KW-0472">Membrane</keyword>
<dbReference type="Gene3D" id="2.60.40.60">
    <property type="entry name" value="Cadherins"/>
    <property type="match status" value="2"/>
</dbReference>
<evidence type="ECO:0000256" key="5">
    <source>
        <dbReference type="ARBA" id="ARBA00022889"/>
    </source>
</evidence>
<evidence type="ECO:0000256" key="3">
    <source>
        <dbReference type="ARBA" id="ARBA00022737"/>
    </source>
</evidence>
<dbReference type="GO" id="GO:0009653">
    <property type="term" value="P:anatomical structure morphogenesis"/>
    <property type="evidence" value="ECO:0007669"/>
    <property type="project" value="UniProtKB-ARBA"/>
</dbReference>
<proteinExistence type="predicted"/>
<dbReference type="GO" id="GO:0005509">
    <property type="term" value="F:calcium ion binding"/>
    <property type="evidence" value="ECO:0007669"/>
    <property type="project" value="UniProtKB-UniRule"/>
</dbReference>
<dbReference type="InterPro" id="IPR020894">
    <property type="entry name" value="Cadherin_CS"/>
</dbReference>
<dbReference type="PANTHER" id="PTHR24025:SF23">
    <property type="entry name" value="NEURAL-CADHERIN"/>
    <property type="match status" value="1"/>
</dbReference>
<dbReference type="OrthoDB" id="6252479at2759"/>
<dbReference type="InterPro" id="IPR015919">
    <property type="entry name" value="Cadherin-like_sf"/>
</dbReference>
<dbReference type="EMBL" id="CAKOFQ010008345">
    <property type="protein sequence ID" value="CAH2013572.1"/>
    <property type="molecule type" value="Genomic_DNA"/>
</dbReference>
<comment type="caution">
    <text evidence="10">The sequence shown here is derived from an EMBL/GenBank/DDBJ whole genome shotgun (WGS) entry which is preliminary data.</text>
</comment>
<keyword evidence="3" id="KW-0677">Repeat</keyword>
<keyword evidence="2" id="KW-0812">Transmembrane</keyword>
<keyword evidence="11" id="KW-1185">Reference proteome</keyword>
<dbReference type="PROSITE" id="PS50268">
    <property type="entry name" value="CADHERIN_2"/>
    <property type="match status" value="2"/>
</dbReference>